<organism evidence="4 5">
    <name type="scientific">Arachis hypogaea</name>
    <name type="common">Peanut</name>
    <dbReference type="NCBI Taxonomy" id="3818"/>
    <lineage>
        <taxon>Eukaryota</taxon>
        <taxon>Viridiplantae</taxon>
        <taxon>Streptophyta</taxon>
        <taxon>Embryophyta</taxon>
        <taxon>Tracheophyta</taxon>
        <taxon>Spermatophyta</taxon>
        <taxon>Magnoliopsida</taxon>
        <taxon>eudicotyledons</taxon>
        <taxon>Gunneridae</taxon>
        <taxon>Pentapetalae</taxon>
        <taxon>rosids</taxon>
        <taxon>fabids</taxon>
        <taxon>Fabales</taxon>
        <taxon>Fabaceae</taxon>
        <taxon>Papilionoideae</taxon>
        <taxon>50 kb inversion clade</taxon>
        <taxon>dalbergioids sensu lato</taxon>
        <taxon>Dalbergieae</taxon>
        <taxon>Pterocarpus clade</taxon>
        <taxon>Arachis</taxon>
    </lineage>
</organism>
<proteinExistence type="inferred from homology"/>
<reference evidence="4 5" key="1">
    <citation type="submission" date="2019-01" db="EMBL/GenBank/DDBJ databases">
        <title>Sequencing of cultivated peanut Arachis hypogaea provides insights into genome evolution and oil improvement.</title>
        <authorList>
            <person name="Chen X."/>
        </authorList>
    </citation>
    <scope>NUCLEOTIDE SEQUENCE [LARGE SCALE GENOMIC DNA]</scope>
    <source>
        <strain evidence="5">cv. Fuhuasheng</strain>
        <tissue evidence="4">Leaves</tissue>
    </source>
</reference>
<protein>
    <recommendedName>
        <fullName evidence="3">Sulfotransferase domain-containing protein</fullName>
    </recommendedName>
</protein>
<dbReference type="Proteomes" id="UP000289738">
    <property type="component" value="Chromosome A01"/>
</dbReference>
<feature type="domain" description="Sulfotransferase" evidence="3">
    <location>
        <begin position="360"/>
        <end position="619"/>
    </location>
</feature>
<dbReference type="Gene3D" id="3.40.50.300">
    <property type="entry name" value="P-loop containing nucleotide triphosphate hydrolases"/>
    <property type="match status" value="2"/>
</dbReference>
<evidence type="ECO:0000259" key="3">
    <source>
        <dbReference type="Pfam" id="PF00685"/>
    </source>
</evidence>
<dbReference type="STRING" id="3818.A0A445EUR5"/>
<evidence type="ECO:0000313" key="4">
    <source>
        <dbReference type="EMBL" id="RYR79248.1"/>
    </source>
</evidence>
<dbReference type="AlphaFoldDB" id="A0A445EUR5"/>
<comment type="similarity">
    <text evidence="1">Belongs to the sulfotransferase 1 family.</text>
</comment>
<gene>
    <name evidence="4" type="ORF">Ahy_A01g004075</name>
</gene>
<keyword evidence="2" id="KW-0808">Transferase</keyword>
<feature type="domain" description="Sulfotransferase" evidence="3">
    <location>
        <begin position="66"/>
        <end position="312"/>
    </location>
</feature>
<dbReference type="EMBL" id="SDMP01000001">
    <property type="protein sequence ID" value="RYR79248.1"/>
    <property type="molecule type" value="Genomic_DNA"/>
</dbReference>
<evidence type="ECO:0000256" key="1">
    <source>
        <dbReference type="ARBA" id="ARBA00005771"/>
    </source>
</evidence>
<dbReference type="SUPFAM" id="SSF52540">
    <property type="entry name" value="P-loop containing nucleoside triphosphate hydrolases"/>
    <property type="match status" value="2"/>
</dbReference>
<evidence type="ECO:0000313" key="5">
    <source>
        <dbReference type="Proteomes" id="UP000289738"/>
    </source>
</evidence>
<comment type="caution">
    <text evidence="4">The sequence shown here is derived from an EMBL/GenBank/DDBJ whole genome shotgun (WGS) entry which is preliminary data.</text>
</comment>
<dbReference type="InterPro" id="IPR000863">
    <property type="entry name" value="Sulfotransferase_dom"/>
</dbReference>
<dbReference type="Pfam" id="PF00685">
    <property type="entry name" value="Sulfotransfer_1"/>
    <property type="match status" value="2"/>
</dbReference>
<dbReference type="PANTHER" id="PTHR11783">
    <property type="entry name" value="SULFOTRANSFERASE SULT"/>
    <property type="match status" value="1"/>
</dbReference>
<evidence type="ECO:0000256" key="2">
    <source>
        <dbReference type="ARBA" id="ARBA00022679"/>
    </source>
</evidence>
<dbReference type="GO" id="GO:0008146">
    <property type="term" value="F:sulfotransferase activity"/>
    <property type="evidence" value="ECO:0007669"/>
    <property type="project" value="InterPro"/>
</dbReference>
<sequence length="623" mass="72240">MAEDQPSLLQKFVQDELPQELRDLVSNLPMENGWAEKHLYQYQGFWYNPFILQALVTLQKHFHANDNDIFLVSIPKSGTTWLKALAFSIVNRSKYPNFQNHPLINNNPHALVPFLEFDLNSSNEFLPNFNSLSRSSSLFSSSPRIILIFPMSRYRIQDPKDILISRWHFTNKLRKGITDNFSLEDAFEMFCKGVSPGGPFWDHMLGYWNEGMKSSNNKKIMFLKYEEIKMNPLLVLKELAEFLGFPFSREEEAVGVMDDILKLCSFDNLSNLEVNTNGKTSFGVENNIFFRRGQVGDWKNYLTTEMSEVSQECKDLIATLPIEKGWLANHLHQYQGFWYFTRQLQGVLSCQKHFNNSLNSDILIVTTPKSGTTWLKALTFALLNRHKYPKMFENHPLLTKNPHFLVPFLELDLYNDKDLVPDLNSIPSPRLFSTHLPYVSLPKSVIDSNCKILYLCRNPKDTFISLWHFTNKLKLDGTSTNSLEDSFKKFCNGVSICGPFWEHVLGYWKESLDQPKKIMLMRYEEMKKNPSFVLKELARFVGCPFSKEEEDEGVIDDILKLCSFKILSNLEVNKKGKLSSGEEHRAFFRLGEVGDSNNYLTAEMIEQLDIITEKKLGHYGFRF</sequence>
<dbReference type="InterPro" id="IPR027417">
    <property type="entry name" value="P-loop_NTPase"/>
</dbReference>
<keyword evidence="5" id="KW-1185">Reference proteome</keyword>
<name>A0A445EUR5_ARAHY</name>
<accession>A0A445EUR5</accession>